<dbReference type="Pfam" id="PF05183">
    <property type="entry name" value="RdRP"/>
    <property type="match status" value="1"/>
</dbReference>
<reference evidence="3 4" key="1">
    <citation type="submission" date="2019-02" db="EMBL/GenBank/DDBJ databases">
        <title>Genome sequencing of the rare red list fungi Phlebia centrifuga.</title>
        <authorList>
            <person name="Buettner E."/>
            <person name="Kellner H."/>
        </authorList>
    </citation>
    <scope>NUCLEOTIDE SEQUENCE [LARGE SCALE GENOMIC DNA]</scope>
    <source>
        <strain evidence="3 4">DSM 108282</strain>
    </source>
</reference>
<keyword evidence="4" id="KW-1185">Reference proteome</keyword>
<feature type="domain" description="RDRP core" evidence="2">
    <location>
        <begin position="1"/>
        <end position="587"/>
    </location>
</feature>
<evidence type="ECO:0000256" key="1">
    <source>
        <dbReference type="RuleBase" id="RU363098"/>
    </source>
</evidence>
<dbReference type="PANTHER" id="PTHR23079:SF55">
    <property type="entry name" value="RNA-DIRECTED RNA POLYMERASE"/>
    <property type="match status" value="1"/>
</dbReference>
<evidence type="ECO:0000259" key="2">
    <source>
        <dbReference type="Pfam" id="PF05183"/>
    </source>
</evidence>
<keyword evidence="1" id="KW-0808">Transferase</keyword>
<dbReference type="EC" id="2.7.7.48" evidence="1"/>
<comment type="similarity">
    <text evidence="1">Belongs to the RdRP family.</text>
</comment>
<proteinExistence type="inferred from homology"/>
<dbReference type="GO" id="GO:0030422">
    <property type="term" value="P:siRNA processing"/>
    <property type="evidence" value="ECO:0007669"/>
    <property type="project" value="TreeGrafter"/>
</dbReference>
<accession>A0A4S4KW65</accession>
<keyword evidence="1" id="KW-0696">RNA-directed RNA polymerase</keyword>
<keyword evidence="1" id="KW-0694">RNA-binding</keyword>
<dbReference type="GO" id="GO:0031380">
    <property type="term" value="C:nuclear RNA-directed RNA polymerase complex"/>
    <property type="evidence" value="ECO:0007669"/>
    <property type="project" value="TreeGrafter"/>
</dbReference>
<comment type="catalytic activity">
    <reaction evidence="1">
        <text>RNA(n) + a ribonucleoside 5'-triphosphate = RNA(n+1) + diphosphate</text>
        <dbReference type="Rhea" id="RHEA:21248"/>
        <dbReference type="Rhea" id="RHEA-COMP:14527"/>
        <dbReference type="Rhea" id="RHEA-COMP:17342"/>
        <dbReference type="ChEBI" id="CHEBI:33019"/>
        <dbReference type="ChEBI" id="CHEBI:61557"/>
        <dbReference type="ChEBI" id="CHEBI:140395"/>
        <dbReference type="EC" id="2.7.7.48"/>
    </reaction>
</comment>
<dbReference type="Proteomes" id="UP000309038">
    <property type="component" value="Unassembled WGS sequence"/>
</dbReference>
<organism evidence="3 4">
    <name type="scientific">Hermanssonia centrifuga</name>
    <dbReference type="NCBI Taxonomy" id="98765"/>
    <lineage>
        <taxon>Eukaryota</taxon>
        <taxon>Fungi</taxon>
        <taxon>Dikarya</taxon>
        <taxon>Basidiomycota</taxon>
        <taxon>Agaricomycotina</taxon>
        <taxon>Agaricomycetes</taxon>
        <taxon>Polyporales</taxon>
        <taxon>Meruliaceae</taxon>
        <taxon>Hermanssonia</taxon>
    </lineage>
</organism>
<sequence length="783" mass="87728">MLLEGPYPERSNRIMRQYTGNHDSFLRVNFVDETQLQYRFDREVDGSSFIKRRVGKVLTDGLHIAGRHFRFLAYSQSALKEHAVWFVKEFVHSDGKVVNAATIIEGLGTFDGLVSDPKLIYCPARYGARISQAFTATDSSVTVEPEEIFELDDIHDIAGKWCFTDGVGTISGDLAREIWRTLSARRRGARKAQTYPRAFQIRFMGSKGMLSVDYRLTGRAICIRPSMIKFEAPSSLAIDIARAFYRPGPFYLNRQLIMILEALGVPYEVFAKLQRAAVRDAQESVNSLERSARLLETYGLGTSYRLTSVMLSLHKLGVEPLSEDPFWQKMMDFSVNHVLRELKYHARIPVPEAWNLVGVADIHGYLTEGEIFGCIVPSDGTAPIYLEGPTTVSRSPSIHPGDVQIARGIGKPPPGSPFERESLRNTLVFSVKGARPLPSCLGGGDLDGDEYRVTMLESLRPRRTYAPAAYDPAQKMLLDRPSTMQDVADFVTEYINSDSLGIIATAWLVIADQSSQGIFDQDCLTLSALHSDAVDYPKSGRPVPLTKIPKYKFRAKPDWNAPETVISKDSTKYYQSTKAIGRLYREIDLPAVATARSAQRSQRRDVTNGQPRRLDEVLEAFHDGGYYDDGEAFAAVQHRVEDHISIGRYDDDLVAEIWELFRNYISQLQTICADHSLSHKKDAMLTEEEAVVGSIVAQCSQPRKRKDLMSKLREQTTALVDDILNDLSGEVGTLPEKSLERAMVALRISTIEEKLFGAKSFAWIAMGEIFEAIKTIETSEGLF</sequence>
<dbReference type="GO" id="GO:0003968">
    <property type="term" value="F:RNA-directed RNA polymerase activity"/>
    <property type="evidence" value="ECO:0007669"/>
    <property type="project" value="UniProtKB-KW"/>
</dbReference>
<comment type="caution">
    <text evidence="3">The sequence shown here is derived from an EMBL/GenBank/DDBJ whole genome shotgun (WGS) entry which is preliminary data.</text>
</comment>
<dbReference type="EMBL" id="SGPJ01000001">
    <property type="protein sequence ID" value="THH02847.1"/>
    <property type="molecule type" value="Genomic_DNA"/>
</dbReference>
<dbReference type="GO" id="GO:0003723">
    <property type="term" value="F:RNA binding"/>
    <property type="evidence" value="ECO:0007669"/>
    <property type="project" value="UniProtKB-KW"/>
</dbReference>
<evidence type="ECO:0000313" key="4">
    <source>
        <dbReference type="Proteomes" id="UP000309038"/>
    </source>
</evidence>
<keyword evidence="1" id="KW-0548">Nucleotidyltransferase</keyword>
<dbReference type="AlphaFoldDB" id="A0A4S4KW65"/>
<dbReference type="InterPro" id="IPR057596">
    <property type="entry name" value="RDRP_core"/>
</dbReference>
<dbReference type="InterPro" id="IPR007855">
    <property type="entry name" value="RDRP"/>
</dbReference>
<protein>
    <recommendedName>
        <fullName evidence="1">RNA-dependent RNA polymerase</fullName>
        <ecNumber evidence="1">2.7.7.48</ecNumber>
    </recommendedName>
</protein>
<evidence type="ECO:0000313" key="3">
    <source>
        <dbReference type="EMBL" id="THH02847.1"/>
    </source>
</evidence>
<dbReference type="PANTHER" id="PTHR23079">
    <property type="entry name" value="RNA-DEPENDENT RNA POLYMERASE"/>
    <property type="match status" value="1"/>
</dbReference>
<name>A0A4S4KW65_9APHY</name>
<gene>
    <name evidence="3" type="ORF">EW026_g52</name>
</gene>